<organism evidence="1 2">
    <name type="scientific">Clostridium thailandense</name>
    <dbReference type="NCBI Taxonomy" id="2794346"/>
    <lineage>
        <taxon>Bacteria</taxon>
        <taxon>Bacillati</taxon>
        <taxon>Bacillota</taxon>
        <taxon>Clostridia</taxon>
        <taxon>Eubacteriales</taxon>
        <taxon>Clostridiaceae</taxon>
        <taxon>Clostridium</taxon>
    </lineage>
</organism>
<dbReference type="Pfam" id="PF08921">
    <property type="entry name" value="DUF1904"/>
    <property type="match status" value="1"/>
</dbReference>
<protein>
    <submittedName>
        <fullName evidence="1">DUF1904 domain-containing protein</fullName>
    </submittedName>
</protein>
<sequence length="108" mass="12484">MPQIKIRGIETTKVCTISKSMIDQLEKIIGCPRSYFTIECISSIFIKDGDICEGYPLIEVVWFDRGQEIKDKVAKTINSFIHQCGYESVDIFFTVLKENSYYENGEHF</sequence>
<reference evidence="1" key="1">
    <citation type="submission" date="2020-12" db="EMBL/GenBank/DDBJ databases">
        <title>Clostridium thailandense sp. nov., a novel acetogenic bacterium isolated from peat land soil in Thailand.</title>
        <authorList>
            <person name="Chaikitkaew S."/>
            <person name="Birkeland N.K."/>
        </authorList>
    </citation>
    <scope>NUCLEOTIDE SEQUENCE</scope>
    <source>
        <strain evidence="1">PL3</strain>
    </source>
</reference>
<dbReference type="AlphaFoldDB" id="A0A949WYE0"/>
<keyword evidence="2" id="KW-1185">Reference proteome</keyword>
<dbReference type="Proteomes" id="UP000694308">
    <property type="component" value="Unassembled WGS sequence"/>
</dbReference>
<accession>A0A949WYE0</accession>
<dbReference type="RefSeq" id="WP_218324070.1">
    <property type="nucleotide sequence ID" value="NZ_JAEEGC010000257.1"/>
</dbReference>
<proteinExistence type="predicted"/>
<evidence type="ECO:0000313" key="1">
    <source>
        <dbReference type="EMBL" id="MBV7276997.1"/>
    </source>
</evidence>
<comment type="caution">
    <text evidence="1">The sequence shown here is derived from an EMBL/GenBank/DDBJ whole genome shotgun (WGS) entry which is preliminary data.</text>
</comment>
<evidence type="ECO:0000313" key="2">
    <source>
        <dbReference type="Proteomes" id="UP000694308"/>
    </source>
</evidence>
<dbReference type="EMBL" id="JAEEGC010000257">
    <property type="protein sequence ID" value="MBV7276997.1"/>
    <property type="molecule type" value="Genomic_DNA"/>
</dbReference>
<dbReference type="InterPro" id="IPR015017">
    <property type="entry name" value="DUF1904"/>
</dbReference>
<name>A0A949WYE0_9CLOT</name>
<gene>
    <name evidence="1" type="ORF">I6U48_29450</name>
</gene>